<accession>A0A316EJ77</accession>
<dbReference type="RefSeq" id="WP_109743970.1">
    <property type="nucleotide sequence ID" value="NZ_QGGO01000018.1"/>
</dbReference>
<dbReference type="AlphaFoldDB" id="A0A316EJ77"/>
<evidence type="ECO:0000256" key="1">
    <source>
        <dbReference type="SAM" id="Coils"/>
    </source>
</evidence>
<keyword evidence="1" id="KW-0175">Coiled coil</keyword>
<evidence type="ECO:0000313" key="3">
    <source>
        <dbReference type="Proteomes" id="UP000245489"/>
    </source>
</evidence>
<dbReference type="OrthoDB" id="1117657at2"/>
<dbReference type="EMBL" id="QGGO01000018">
    <property type="protein sequence ID" value="PWK23010.1"/>
    <property type="molecule type" value="Genomic_DNA"/>
</dbReference>
<keyword evidence="3" id="KW-1185">Reference proteome</keyword>
<organism evidence="2 3">
    <name type="scientific">Arcicella aurantiaca</name>
    <dbReference type="NCBI Taxonomy" id="591202"/>
    <lineage>
        <taxon>Bacteria</taxon>
        <taxon>Pseudomonadati</taxon>
        <taxon>Bacteroidota</taxon>
        <taxon>Cytophagia</taxon>
        <taxon>Cytophagales</taxon>
        <taxon>Flectobacillaceae</taxon>
        <taxon>Arcicella</taxon>
    </lineage>
</organism>
<feature type="coiled-coil region" evidence="1">
    <location>
        <begin position="35"/>
        <end position="62"/>
    </location>
</feature>
<comment type="caution">
    <text evidence="2">The sequence shown here is derived from an EMBL/GenBank/DDBJ whole genome shotgun (WGS) entry which is preliminary data.</text>
</comment>
<evidence type="ECO:0000313" key="2">
    <source>
        <dbReference type="EMBL" id="PWK23010.1"/>
    </source>
</evidence>
<proteinExistence type="predicted"/>
<sequence length="446" mass="50079">MKTIYSIIIFNGLILFHTFGQDSLKNRISEEDIIIINGKHELEKLTQELKQVETRVITFRNKTSRNKENWTVEIPTPPIPPTPPTNFSFSLDETQENAQDNPIEKKKVISKSFTVDAKDRLTISNQHGDVKVELWNKNEIKVDITIIGYGTSEEKAQALIDNVSIYSASVNKGNGENISFQTNISSDDNGNWGNAWNWMGSKKKTEDCNCPNGKKGVEINYMIYMPRTNALTVSNKYGKTIIPQFDAPLRVSSNYGSFSCDRLKGTDKDIFVQYGSGDIKQMDDGNLQISYSKLNVDKADNLFLRNNYGSVTLDNINNLDGTFQYSSGKIGKINETGKLAISYSDGVQLSELSKTLKTLDIRSNYTAVKLPVTGDCNADFEVTTTYANFRYPSRKVSFTVNPDENNDDDRKMGMQPTKTYKGKIGKGSTTKITIKTNYAGVKFMEK</sequence>
<dbReference type="Proteomes" id="UP000245489">
    <property type="component" value="Unassembled WGS sequence"/>
</dbReference>
<evidence type="ECO:0008006" key="4">
    <source>
        <dbReference type="Google" id="ProtNLM"/>
    </source>
</evidence>
<protein>
    <recommendedName>
        <fullName evidence="4">Adhesin domain-containing protein</fullName>
    </recommendedName>
</protein>
<reference evidence="2 3" key="1">
    <citation type="submission" date="2018-05" db="EMBL/GenBank/DDBJ databases">
        <title>Genomic Encyclopedia of Archaeal and Bacterial Type Strains, Phase II (KMG-II): from individual species to whole genera.</title>
        <authorList>
            <person name="Goeker M."/>
        </authorList>
    </citation>
    <scope>NUCLEOTIDE SEQUENCE [LARGE SCALE GENOMIC DNA]</scope>
    <source>
        <strain evidence="2 3">DSM 22214</strain>
    </source>
</reference>
<gene>
    <name evidence="2" type="ORF">LV89_03278</name>
</gene>
<name>A0A316EJ77_9BACT</name>